<proteinExistence type="predicted"/>
<dbReference type="RefSeq" id="WP_192792867.1">
    <property type="nucleotide sequence ID" value="NZ_JADBEK010000001.1"/>
</dbReference>
<sequence length="1162" mass="125207">MEALIAGDPQRIGDYWLAGRLGAGGQGVVYDAYDPDGRRVAVKVLHAAGDRGRFAKEAAAAERVASFCTARLLAADLDGGKPYLVSEYVPGPSLREAVREGRRFTGDDLHRLATAVATALTAIHEAGVVHRDLKPDNVLLGPDGPRVIDFGIARTAEMSLTRTGELAGTPGYMAPEVLTGQRAGTAADVFAWGAIMVFAATGQDPFGGENLGGVMHRVLTHHPDLSALPPGLATLIEAALEKDPRARPSARDLLLALVSGDGSDVGGLLAAGSRRAGGMRAPDRDDPELGAIAEDAYGSLGPEARDLAAEVFLRLVAVNAEGQETLRRAGHEELFAGRPDHEAAAVQRILEAFSYVVATRDGSVVVARPGLLRAWPRLRTWMEAERAGLAMLDQINAAARHWEEHGRRDGDVLQGSRLEQALSWAATGRRHLTLTPFERDFLRAGTELTRRRTRRRTLVTSALAGLLAVALVAGGLAVWQRRQAVERLDILTAKQVAAEADRMRTTDPALAMLLSVAAYRVSPQPEARSSLMGSLQQQETAAFRDPPVKGMGRRALSRDGRTLVSFSEGGVNVYDVRTGRRTASWPGMTLRGTIIQGPALSRSGRLLAQTTTDELGVWDLRTGKTLVRRSLEPTGNGGYGVVFGEHETTLVVTMADDVPFLIDVTTGKQFGRMVYADRTMAQTPAPLVDPTGRHLLLPGYRFDQIALPGWTVERPFPACVKSHVLAAYSQDGKTLACSDVAGDIVLVDAVTGRERKLKETLNCGICHDSARLRFSADGRYLAGFYGRDLEVMRISDQRTVLRYRAEGEFGDVRFDPDGRTLRYLVDDTVISVDLAPRTPSVALPDTPRLSPDAHWAVSWTKGAELSVFDLRARKETGRIQVREEGSILGMDDAGTRLAVGDMDRTITLWDLATRRKLWSKRVGDGDYQPAYVDFTPDGRRIAVTLLLGESPLMSMVVLDAADGRVVASYQTRLSVGPFLPGRQVFVSADGRLVDVMTGKAVGSGLGDAGALAVSHDGLLAVQEAATHRIGLWDVKGPTPLRPVLPRAAGASSSMVFSPDGRILATATDQGVLELWDVRSRRRLGSSYRVGEFDPSSMAFSPDGSVLYVGMQDGMTAGAVREVPVGDALMIGKVCARAGRTLTPAEWDRYLEDVPYQDVCAAR</sequence>
<evidence type="ECO:0000256" key="7">
    <source>
        <dbReference type="SAM" id="Phobius"/>
    </source>
</evidence>
<dbReference type="PROSITE" id="PS00108">
    <property type="entry name" value="PROTEIN_KINASE_ST"/>
    <property type="match status" value="1"/>
</dbReference>
<dbReference type="Gene3D" id="1.10.510.10">
    <property type="entry name" value="Transferase(Phosphotransferase) domain 1"/>
    <property type="match status" value="1"/>
</dbReference>
<dbReference type="SUPFAM" id="SSF50969">
    <property type="entry name" value="YVTN repeat-like/Quinoprotein amine dehydrogenase"/>
    <property type="match status" value="1"/>
</dbReference>
<dbReference type="InterPro" id="IPR011047">
    <property type="entry name" value="Quinoprotein_ADH-like_sf"/>
</dbReference>
<dbReference type="SMART" id="SM00220">
    <property type="entry name" value="S_TKc"/>
    <property type="match status" value="1"/>
</dbReference>
<dbReference type="Gene3D" id="3.30.200.20">
    <property type="entry name" value="Phosphorylase Kinase, domain 1"/>
    <property type="match status" value="1"/>
</dbReference>
<dbReference type="PROSITE" id="PS50082">
    <property type="entry name" value="WD_REPEATS_2"/>
    <property type="match status" value="1"/>
</dbReference>
<accession>A0ABR9MMF8</accession>
<dbReference type="SUPFAM" id="SSF50998">
    <property type="entry name" value="Quinoprotein alcohol dehydrogenase-like"/>
    <property type="match status" value="1"/>
</dbReference>
<dbReference type="InterPro" id="IPR011009">
    <property type="entry name" value="Kinase-like_dom_sf"/>
</dbReference>
<evidence type="ECO:0000256" key="5">
    <source>
        <dbReference type="ARBA" id="ARBA00022840"/>
    </source>
</evidence>
<dbReference type="CDD" id="cd14014">
    <property type="entry name" value="STKc_PknB_like"/>
    <property type="match status" value="1"/>
</dbReference>
<dbReference type="Pfam" id="PF20703">
    <property type="entry name" value="nSTAND1"/>
    <property type="match status" value="1"/>
</dbReference>
<dbReference type="InterPro" id="IPR011044">
    <property type="entry name" value="Quino_amine_DH_bsu"/>
</dbReference>
<feature type="transmembrane region" description="Helical" evidence="7">
    <location>
        <begin position="458"/>
        <end position="479"/>
    </location>
</feature>
<dbReference type="SMART" id="SM00320">
    <property type="entry name" value="WD40"/>
    <property type="match status" value="2"/>
</dbReference>
<dbReference type="EMBL" id="JADBEK010000001">
    <property type="protein sequence ID" value="MBE1593531.1"/>
    <property type="molecule type" value="Genomic_DNA"/>
</dbReference>
<keyword evidence="10" id="KW-1185">Reference proteome</keyword>
<evidence type="ECO:0000259" key="8">
    <source>
        <dbReference type="PROSITE" id="PS50011"/>
    </source>
</evidence>
<keyword evidence="7" id="KW-0812">Transmembrane</keyword>
<dbReference type="InterPro" id="IPR049052">
    <property type="entry name" value="nSTAND1"/>
</dbReference>
<keyword evidence="7" id="KW-0472">Membrane</keyword>
<dbReference type="InterPro" id="IPR015943">
    <property type="entry name" value="WD40/YVTN_repeat-like_dom_sf"/>
</dbReference>
<dbReference type="Pfam" id="PF00069">
    <property type="entry name" value="Pkinase"/>
    <property type="match status" value="1"/>
</dbReference>
<dbReference type="InterPro" id="IPR050660">
    <property type="entry name" value="NEK_Ser/Thr_kinase"/>
</dbReference>
<organism evidence="9 10">
    <name type="scientific">Nonomuraea angiospora</name>
    <dbReference type="NCBI Taxonomy" id="46172"/>
    <lineage>
        <taxon>Bacteria</taxon>
        <taxon>Bacillati</taxon>
        <taxon>Actinomycetota</taxon>
        <taxon>Actinomycetes</taxon>
        <taxon>Streptosporangiales</taxon>
        <taxon>Streptosporangiaceae</taxon>
        <taxon>Nonomuraea</taxon>
    </lineage>
</organism>
<dbReference type="InterPro" id="IPR001680">
    <property type="entry name" value="WD40_rpt"/>
</dbReference>
<keyword evidence="5" id="KW-0067">ATP-binding</keyword>
<feature type="repeat" description="WD" evidence="6">
    <location>
        <begin position="1044"/>
        <end position="1085"/>
    </location>
</feature>
<protein>
    <recommendedName>
        <fullName evidence="1">non-specific serine/threonine protein kinase</fullName>
        <ecNumber evidence="1">2.7.11.1</ecNumber>
    </recommendedName>
</protein>
<dbReference type="SUPFAM" id="SSF56112">
    <property type="entry name" value="Protein kinase-like (PK-like)"/>
    <property type="match status" value="1"/>
</dbReference>
<evidence type="ECO:0000313" key="10">
    <source>
        <dbReference type="Proteomes" id="UP000633509"/>
    </source>
</evidence>
<evidence type="ECO:0000256" key="6">
    <source>
        <dbReference type="PROSITE-ProRule" id="PRU00221"/>
    </source>
</evidence>
<dbReference type="Proteomes" id="UP000633509">
    <property type="component" value="Unassembled WGS sequence"/>
</dbReference>
<name>A0ABR9MMF8_9ACTN</name>
<dbReference type="InterPro" id="IPR000719">
    <property type="entry name" value="Prot_kinase_dom"/>
</dbReference>
<reference evidence="9 10" key="1">
    <citation type="submission" date="2020-10" db="EMBL/GenBank/DDBJ databases">
        <title>Sequencing the genomes of 1000 actinobacteria strains.</title>
        <authorList>
            <person name="Klenk H.-P."/>
        </authorList>
    </citation>
    <scope>NUCLEOTIDE SEQUENCE [LARGE SCALE GENOMIC DNA]</scope>
    <source>
        <strain evidence="9 10">DSM 43173</strain>
    </source>
</reference>
<keyword evidence="7" id="KW-1133">Transmembrane helix</keyword>
<comment type="caution">
    <text evidence="9">The sequence shown here is derived from an EMBL/GenBank/DDBJ whole genome shotgun (WGS) entry which is preliminary data.</text>
</comment>
<evidence type="ECO:0000256" key="2">
    <source>
        <dbReference type="ARBA" id="ARBA00022679"/>
    </source>
</evidence>
<dbReference type="GO" id="GO:0016301">
    <property type="term" value="F:kinase activity"/>
    <property type="evidence" value="ECO:0007669"/>
    <property type="project" value="UniProtKB-KW"/>
</dbReference>
<keyword evidence="4 9" id="KW-0418">Kinase</keyword>
<keyword evidence="6" id="KW-0853">WD repeat</keyword>
<keyword evidence="2" id="KW-0808">Transferase</keyword>
<dbReference type="Gene3D" id="2.130.10.10">
    <property type="entry name" value="YVTN repeat-like/Quinoprotein amine dehydrogenase"/>
    <property type="match status" value="3"/>
</dbReference>
<dbReference type="PANTHER" id="PTHR43671">
    <property type="entry name" value="SERINE/THREONINE-PROTEIN KINASE NEK"/>
    <property type="match status" value="1"/>
</dbReference>
<keyword evidence="3" id="KW-0547">Nucleotide-binding</keyword>
<dbReference type="PROSITE" id="PS50011">
    <property type="entry name" value="PROTEIN_KINASE_DOM"/>
    <property type="match status" value="1"/>
</dbReference>
<evidence type="ECO:0000256" key="1">
    <source>
        <dbReference type="ARBA" id="ARBA00012513"/>
    </source>
</evidence>
<dbReference type="EC" id="2.7.11.1" evidence="1"/>
<gene>
    <name evidence="9" type="ORF">H4W80_011789</name>
</gene>
<evidence type="ECO:0000313" key="9">
    <source>
        <dbReference type="EMBL" id="MBE1593531.1"/>
    </source>
</evidence>
<evidence type="ECO:0000256" key="3">
    <source>
        <dbReference type="ARBA" id="ARBA00022741"/>
    </source>
</evidence>
<dbReference type="InterPro" id="IPR008271">
    <property type="entry name" value="Ser/Thr_kinase_AS"/>
</dbReference>
<evidence type="ECO:0000256" key="4">
    <source>
        <dbReference type="ARBA" id="ARBA00022777"/>
    </source>
</evidence>
<feature type="domain" description="Protein kinase" evidence="8">
    <location>
        <begin position="15"/>
        <end position="258"/>
    </location>
</feature>
<dbReference type="Pfam" id="PF00400">
    <property type="entry name" value="WD40"/>
    <property type="match status" value="1"/>
</dbReference>
<dbReference type="PANTHER" id="PTHR43671:SF13">
    <property type="entry name" value="SERINE_THREONINE-PROTEIN KINASE NEK2"/>
    <property type="match status" value="1"/>
</dbReference>